<dbReference type="GeneID" id="89989048"/>
<evidence type="ECO:0000313" key="3">
    <source>
        <dbReference type="Proteomes" id="UP001432216"/>
    </source>
</evidence>
<sequence length="114" mass="12320">MSNFQRLVPAFLAVTAGIATGYYVVAPEYAPGGAGAEVIPPEQRKNTPVPPISSSSAFDKVSPPMTANAGQKDLLEDKAALNKYNLLEIIIGIWPMALRVFNWKRDYVGRGQKG</sequence>
<dbReference type="EMBL" id="CP143808">
    <property type="protein sequence ID" value="WVO20973.1"/>
    <property type="molecule type" value="Genomic_DNA"/>
</dbReference>
<gene>
    <name evidence="2" type="ORF">IAS62_002274</name>
</gene>
<feature type="region of interest" description="Disordered" evidence="1">
    <location>
        <begin position="36"/>
        <end position="64"/>
    </location>
</feature>
<reference evidence="2 3" key="1">
    <citation type="submission" date="2024-01" db="EMBL/GenBank/DDBJ databases">
        <title>Comparative genomics of Cryptococcus and Kwoniella reveals pathogenesis evolution and contrasting modes of karyotype evolution via chromosome fusion or intercentromeric recombination.</title>
        <authorList>
            <person name="Coelho M.A."/>
            <person name="David-Palma M."/>
            <person name="Shea T."/>
            <person name="Bowers K."/>
            <person name="McGinley-Smith S."/>
            <person name="Mohammad A.W."/>
            <person name="Gnirke A."/>
            <person name="Yurkov A.M."/>
            <person name="Nowrousian M."/>
            <person name="Sun S."/>
            <person name="Cuomo C.A."/>
            <person name="Heitman J."/>
        </authorList>
    </citation>
    <scope>NUCLEOTIDE SEQUENCE [LARGE SCALE GENOMIC DNA]</scope>
    <source>
        <strain evidence="2 3">7685027</strain>
    </source>
</reference>
<accession>A0ABZ2AUW2</accession>
<evidence type="ECO:0000313" key="2">
    <source>
        <dbReference type="EMBL" id="WVO20973.1"/>
    </source>
</evidence>
<evidence type="ECO:0000256" key="1">
    <source>
        <dbReference type="SAM" id="MobiDB-lite"/>
    </source>
</evidence>
<proteinExistence type="predicted"/>
<dbReference type="Proteomes" id="UP001432216">
    <property type="component" value="Chromosome 3"/>
</dbReference>
<name>A0ABZ2AUW2_9TREE</name>
<protein>
    <submittedName>
        <fullName evidence="2">Uncharacterized protein</fullName>
    </submittedName>
</protein>
<dbReference type="RefSeq" id="XP_064720212.1">
    <property type="nucleotide sequence ID" value="XM_064864140.1"/>
</dbReference>
<keyword evidence="3" id="KW-1185">Reference proteome</keyword>
<organism evidence="2 3">
    <name type="scientific">Cryptococcus decagattii</name>
    <dbReference type="NCBI Taxonomy" id="1859122"/>
    <lineage>
        <taxon>Eukaryota</taxon>
        <taxon>Fungi</taxon>
        <taxon>Dikarya</taxon>
        <taxon>Basidiomycota</taxon>
        <taxon>Agaricomycotina</taxon>
        <taxon>Tremellomycetes</taxon>
        <taxon>Tremellales</taxon>
        <taxon>Cryptococcaceae</taxon>
        <taxon>Cryptococcus</taxon>
        <taxon>Cryptococcus gattii species complex</taxon>
    </lineage>
</organism>